<keyword evidence="4" id="KW-0812">Transmembrane</keyword>
<evidence type="ECO:0000256" key="3">
    <source>
        <dbReference type="ARBA" id="ARBA00022679"/>
    </source>
</evidence>
<dbReference type="GO" id="GO:0009969">
    <property type="term" value="P:xyloglucan biosynthetic process"/>
    <property type="evidence" value="ECO:0007669"/>
    <property type="project" value="TreeGrafter"/>
</dbReference>
<gene>
    <name evidence="7" type="ORF">HHK36_015396</name>
</gene>
<keyword evidence="4" id="KW-0735">Signal-anchor</keyword>
<comment type="subcellular location">
    <subcellularLocation>
        <location evidence="1">Golgi apparatus membrane</location>
        <topology evidence="1">Single-pass type II membrane protein</topology>
    </subcellularLocation>
</comment>
<evidence type="ECO:0000256" key="6">
    <source>
        <dbReference type="SAM" id="MobiDB-lite"/>
    </source>
</evidence>
<dbReference type="PANTHER" id="PTHR31311:SF44">
    <property type="entry name" value="GLYCOSYLTRANSFERASE 2-RELATED"/>
    <property type="match status" value="1"/>
</dbReference>
<comment type="caution">
    <text evidence="7">The sequence shown here is derived from an EMBL/GenBank/DDBJ whole genome shotgun (WGS) entry which is preliminary data.</text>
</comment>
<dbReference type="InterPro" id="IPR008630">
    <property type="entry name" value="Glyco_trans_34"/>
</dbReference>
<accession>A0A835DGQ7</accession>
<dbReference type="AlphaFoldDB" id="A0A835DGQ7"/>
<keyword evidence="8" id="KW-1185">Reference proteome</keyword>
<dbReference type="GO" id="GO:0005768">
    <property type="term" value="C:endosome"/>
    <property type="evidence" value="ECO:0007669"/>
    <property type="project" value="TreeGrafter"/>
</dbReference>
<reference evidence="7 8" key="1">
    <citation type="submission" date="2020-04" db="EMBL/GenBank/DDBJ databases">
        <title>Plant Genome Project.</title>
        <authorList>
            <person name="Zhang R.-G."/>
        </authorList>
    </citation>
    <scope>NUCLEOTIDE SEQUENCE [LARGE SCALE GENOMIC DNA]</scope>
    <source>
        <strain evidence="7">YNK0</strain>
        <tissue evidence="7">Leaf</tissue>
    </source>
</reference>
<dbReference type="Pfam" id="PF05637">
    <property type="entry name" value="Glyco_transf_34"/>
    <property type="match status" value="1"/>
</dbReference>
<protein>
    <submittedName>
        <fullName evidence="7">Uncharacterized protein</fullName>
    </submittedName>
</protein>
<keyword evidence="3" id="KW-0808">Transferase</keyword>
<keyword evidence="2" id="KW-0328">Glycosyltransferase</keyword>
<proteinExistence type="predicted"/>
<name>A0A835DGQ7_TETSI</name>
<dbReference type="GO" id="GO:0016758">
    <property type="term" value="F:hexosyltransferase activity"/>
    <property type="evidence" value="ECO:0007669"/>
    <property type="project" value="TreeGrafter"/>
</dbReference>
<feature type="compositionally biased region" description="Polar residues" evidence="6">
    <location>
        <begin position="84"/>
        <end position="93"/>
    </location>
</feature>
<sequence>MSKKKEEEEKPPSSPQAYGLTGGRTSPGIPRGHQIHKTFNNLKITILCGFLTILVLRGNIGVGNLGGTDAEAENQNLIEETNRDPISQMSSPRPTLHTLSDPRSRIGMKSERSGLKRNPEFPNYAYEKARILLVIPDNPIGDHYILKAIKNKIDYFRIHGIEMVYNMAHLDKELSGYWANYR</sequence>
<feature type="compositionally biased region" description="Basic and acidic residues" evidence="6">
    <location>
        <begin position="1"/>
        <end position="11"/>
    </location>
</feature>
<dbReference type="Proteomes" id="UP000655225">
    <property type="component" value="Unassembled WGS sequence"/>
</dbReference>
<feature type="region of interest" description="Disordered" evidence="6">
    <location>
        <begin position="84"/>
        <end position="103"/>
    </location>
</feature>
<dbReference type="PANTHER" id="PTHR31311">
    <property type="entry name" value="XYLOGLUCAN 6-XYLOSYLTRANSFERASE 5-RELATED-RELATED"/>
    <property type="match status" value="1"/>
</dbReference>
<organism evidence="7 8">
    <name type="scientific">Tetracentron sinense</name>
    <name type="common">Spur-leaf</name>
    <dbReference type="NCBI Taxonomy" id="13715"/>
    <lineage>
        <taxon>Eukaryota</taxon>
        <taxon>Viridiplantae</taxon>
        <taxon>Streptophyta</taxon>
        <taxon>Embryophyta</taxon>
        <taxon>Tracheophyta</taxon>
        <taxon>Spermatophyta</taxon>
        <taxon>Magnoliopsida</taxon>
        <taxon>Trochodendrales</taxon>
        <taxon>Trochodendraceae</taxon>
        <taxon>Tetracentron</taxon>
    </lineage>
</organism>
<dbReference type="EMBL" id="JABCRI010000010">
    <property type="protein sequence ID" value="KAF8399529.1"/>
    <property type="molecule type" value="Genomic_DNA"/>
</dbReference>
<feature type="region of interest" description="Disordered" evidence="6">
    <location>
        <begin position="1"/>
        <end position="32"/>
    </location>
</feature>
<evidence type="ECO:0000313" key="7">
    <source>
        <dbReference type="EMBL" id="KAF8399529.1"/>
    </source>
</evidence>
<dbReference type="OrthoDB" id="1723558at2759"/>
<dbReference type="GO" id="GO:0000139">
    <property type="term" value="C:Golgi membrane"/>
    <property type="evidence" value="ECO:0007669"/>
    <property type="project" value="UniProtKB-SubCell"/>
</dbReference>
<evidence type="ECO:0000256" key="4">
    <source>
        <dbReference type="ARBA" id="ARBA00022968"/>
    </source>
</evidence>
<evidence type="ECO:0000256" key="1">
    <source>
        <dbReference type="ARBA" id="ARBA00004323"/>
    </source>
</evidence>
<dbReference type="GO" id="GO:0005802">
    <property type="term" value="C:trans-Golgi network"/>
    <property type="evidence" value="ECO:0007669"/>
    <property type="project" value="TreeGrafter"/>
</dbReference>
<keyword evidence="5" id="KW-0333">Golgi apparatus</keyword>
<evidence type="ECO:0000313" key="8">
    <source>
        <dbReference type="Proteomes" id="UP000655225"/>
    </source>
</evidence>
<evidence type="ECO:0000256" key="5">
    <source>
        <dbReference type="ARBA" id="ARBA00023034"/>
    </source>
</evidence>
<evidence type="ECO:0000256" key="2">
    <source>
        <dbReference type="ARBA" id="ARBA00022676"/>
    </source>
</evidence>